<organism evidence="1 2">
    <name type="scientific">Tetradesmus obliquus</name>
    <name type="common">Green alga</name>
    <name type="synonym">Acutodesmus obliquus</name>
    <dbReference type="NCBI Taxonomy" id="3088"/>
    <lineage>
        <taxon>Eukaryota</taxon>
        <taxon>Viridiplantae</taxon>
        <taxon>Chlorophyta</taxon>
        <taxon>core chlorophytes</taxon>
        <taxon>Chlorophyceae</taxon>
        <taxon>CS clade</taxon>
        <taxon>Sphaeropleales</taxon>
        <taxon>Scenedesmaceae</taxon>
        <taxon>Tetradesmus</taxon>
    </lineage>
</organism>
<dbReference type="Proteomes" id="UP001244341">
    <property type="component" value="Chromosome 1b"/>
</dbReference>
<protein>
    <submittedName>
        <fullName evidence="1">Uncharacterized protein</fullName>
    </submittedName>
</protein>
<keyword evidence="2" id="KW-1185">Reference proteome</keyword>
<dbReference type="EMBL" id="CP126208">
    <property type="protein sequence ID" value="WIA08279.1"/>
    <property type="molecule type" value="Genomic_DNA"/>
</dbReference>
<accession>A0ABY8TGT5</accession>
<gene>
    <name evidence="1" type="ORF">OEZ85_007722</name>
</gene>
<evidence type="ECO:0000313" key="2">
    <source>
        <dbReference type="Proteomes" id="UP001244341"/>
    </source>
</evidence>
<evidence type="ECO:0000313" key="1">
    <source>
        <dbReference type="EMBL" id="WIA08279.1"/>
    </source>
</evidence>
<sequence>MAPQQHLQRLPRPTSMLFDLEMEEVPGHQHELDAEGLQAVQAVSNLVSRAMTAASQAVRDVESACQSLLSQAVLDSLPAVFKGSSSMVCCKSAASYQ</sequence>
<reference evidence="1 2" key="1">
    <citation type="submission" date="2023-05" db="EMBL/GenBank/DDBJ databases">
        <title>A 100% complete, gapless, phased diploid assembly of the Scenedesmus obliquus UTEX 3031 genome.</title>
        <authorList>
            <person name="Biondi T.C."/>
            <person name="Hanschen E.R."/>
            <person name="Kwon T."/>
            <person name="Eng W."/>
            <person name="Kruse C.P.S."/>
            <person name="Koehler S.I."/>
            <person name="Kunde Y."/>
            <person name="Gleasner C.D."/>
            <person name="You Mak K.T."/>
            <person name="Polle J."/>
            <person name="Hovde B.T."/>
            <person name="Starkenburg S.R."/>
        </authorList>
    </citation>
    <scope>NUCLEOTIDE SEQUENCE [LARGE SCALE GENOMIC DNA]</scope>
    <source>
        <strain evidence="1 2">DOE0152z</strain>
    </source>
</reference>
<name>A0ABY8TGT5_TETOB</name>
<proteinExistence type="predicted"/>